<dbReference type="EMBL" id="JACHFN010000005">
    <property type="protein sequence ID" value="MBB5234301.1"/>
    <property type="molecule type" value="Genomic_DNA"/>
</dbReference>
<accession>A0A7W8GFI1</accession>
<evidence type="ECO:0000313" key="2">
    <source>
        <dbReference type="Proteomes" id="UP000525389"/>
    </source>
</evidence>
<reference evidence="1 2" key="1">
    <citation type="submission" date="2020-08" db="EMBL/GenBank/DDBJ databases">
        <title>Genomic Encyclopedia of Type Strains, Phase IV (KMG-IV): sequencing the most valuable type-strain genomes for metagenomic binning, comparative biology and taxonomic classification.</title>
        <authorList>
            <person name="Goeker M."/>
        </authorList>
    </citation>
    <scope>NUCLEOTIDE SEQUENCE [LARGE SCALE GENOMIC DNA]</scope>
    <source>
        <strain evidence="1 2">DSM 101791</strain>
    </source>
</reference>
<name>A0A7W8GFI1_9DEIO</name>
<protein>
    <submittedName>
        <fullName evidence="1">Uncharacterized protein</fullName>
    </submittedName>
</protein>
<dbReference type="AlphaFoldDB" id="A0A7W8GFI1"/>
<evidence type="ECO:0000313" key="1">
    <source>
        <dbReference type="EMBL" id="MBB5234301.1"/>
    </source>
</evidence>
<keyword evidence="2" id="KW-1185">Reference proteome</keyword>
<organism evidence="1 2">
    <name type="scientific">Deinococcus budaensis</name>
    <dbReference type="NCBI Taxonomy" id="1665626"/>
    <lineage>
        <taxon>Bacteria</taxon>
        <taxon>Thermotogati</taxon>
        <taxon>Deinococcota</taxon>
        <taxon>Deinococci</taxon>
        <taxon>Deinococcales</taxon>
        <taxon>Deinococcaceae</taxon>
        <taxon>Deinococcus</taxon>
    </lineage>
</organism>
<dbReference type="Proteomes" id="UP000525389">
    <property type="component" value="Unassembled WGS sequence"/>
</dbReference>
<sequence>MELPWYQTGKGRDVLLTGATVLMTANALRLLRFKLGA</sequence>
<comment type="caution">
    <text evidence="1">The sequence shown here is derived from an EMBL/GenBank/DDBJ whole genome shotgun (WGS) entry which is preliminary data.</text>
</comment>
<gene>
    <name evidence="1" type="ORF">HNQ09_001739</name>
</gene>
<proteinExistence type="predicted"/>